<evidence type="ECO:0000256" key="8">
    <source>
        <dbReference type="ARBA" id="ARBA00022553"/>
    </source>
</evidence>
<dbReference type="InterPro" id="IPR019474">
    <property type="entry name" value="Ub_conjug_fac_E4_core"/>
</dbReference>
<name>T1JTF6_TETUR</name>
<dbReference type="GO" id="GO:0000209">
    <property type="term" value="P:protein polyubiquitination"/>
    <property type="evidence" value="ECO:0007669"/>
    <property type="project" value="TreeGrafter"/>
</dbReference>
<evidence type="ECO:0000256" key="4">
    <source>
        <dbReference type="ARBA" id="ARBA00004906"/>
    </source>
</evidence>
<dbReference type="PANTHER" id="PTHR13931">
    <property type="entry name" value="UBIQUITINATION FACTOR E4"/>
    <property type="match status" value="1"/>
</dbReference>
<dbReference type="HOGENOM" id="CLU_003224_2_1_1"/>
<comment type="similarity">
    <text evidence="5">Belongs to the ubiquitin conjugation factor E4 family.</text>
</comment>
<feature type="region of interest" description="Disordered" evidence="17">
    <location>
        <begin position="24"/>
        <end position="51"/>
    </location>
</feature>
<keyword evidence="7" id="KW-0963">Cytoplasm</keyword>
<dbReference type="GO" id="GO:0034450">
    <property type="term" value="F:ubiquitin-ubiquitin ligase activity"/>
    <property type="evidence" value="ECO:0007669"/>
    <property type="project" value="InterPro"/>
</dbReference>
<evidence type="ECO:0000259" key="18">
    <source>
        <dbReference type="PROSITE" id="PS51698"/>
    </source>
</evidence>
<feature type="domain" description="U-box" evidence="18">
    <location>
        <begin position="971"/>
        <end position="1044"/>
    </location>
</feature>
<dbReference type="EC" id="2.3.2.27" evidence="6"/>
<evidence type="ECO:0000256" key="11">
    <source>
        <dbReference type="ARBA" id="ARBA00022990"/>
    </source>
</evidence>
<evidence type="ECO:0000313" key="19">
    <source>
        <dbReference type="EnsemblMetazoa" id="tetur01g13930.1"/>
    </source>
</evidence>
<sequence length="1052" mass="120526">MDNLSSGSMDTSSVDIVMQVNQNNTEEENKLSPQVTTTTASTTISNSPEKMIKPPTIGMRTLLESILIKTLGVSLSTFRLQSKEPYNQLLDSEDIAGYMTIIEAVFMDLISDFSAAASSSDPSAPTEVYNKYTWPLWSSSETNGLRFSKEIIESKNVGTILLRYLMESYERSAVLEKTSLSPSSSSKQLISEIRGQCVNFAILLLTNTFSPSIDCGNSTTSLLTPFILHDSWPTSFIFDLASTVFNEDGIEGNFASIFKPLLFSLWQEMLQYCSITHEDRYKLPLHALTELCDIKIAQNRPICNLLVRMEHWLPESLSSAPGREFARLTFMAPFLRLSVFAEDDPRIIEKFYGESVLKHDAIKSINTYLQNHLEFIRKELHNIFYGILVNRSSRDGAMNYLTEALKRNEKKAQMQAAEMNLSPDGFLLNLLSVLQKLSLKIKLDKIDVYYPYLTASRVAIKPDETRLKLAPAEAEKWQKQFVMEQHGSNSSEPAFNTECFYLTLVCHHLSVIPCIRRYTQRKRTITDYNRMADELQSFESSWANDPANSQRHKLAIKHWREQARRLVKAKYCAEAAILDQQLLSRCLAFYTMTMNLLIKSVGCDPCSGLVNLPLPDAVPEVFAAYPEWYMDDIADFLLFTLQNVPQFIESDPNGDDLALFIVVFICSSHCVANPYLIAKLIQVVFVSSPILHPMTGGFHSRILSHPLSKAHLARALMKFYVDVERTGASTEFYDKFQIRYHISVIFKSLWANSYHRQAVIEESETGNQFIRFVNMLINDTTYLLDESLESLKRIHEVQEAIENKEEWAKQPSETQASRQRQLVNDERQCQSYLTLASETMDMFHYLTAFIREPFYKPEIIDRLAAMLNYNLQQLCGPKCKNLKVKNPDRYGWSPKKVLDQITDIYLHLDSDKFCEAIAADERSYSKALFEDAILRLKKAMIKTEPAIYKFNEMAKRVEKIRETNVNMDYSDAPEEFKDALMDTLMDEPVILPSGKIVDKSVIIRHLLNSNTDPFNRQPLTEDMLVIDSNLKARIEEWKRFKQQSFKETRSSP</sequence>
<dbReference type="InterPro" id="IPR013083">
    <property type="entry name" value="Znf_RING/FYVE/PHD"/>
</dbReference>
<dbReference type="Pfam" id="PF10408">
    <property type="entry name" value="Ufd2P_core"/>
    <property type="match status" value="1"/>
</dbReference>
<evidence type="ECO:0000256" key="10">
    <source>
        <dbReference type="ARBA" id="ARBA00022786"/>
    </source>
</evidence>
<keyword evidence="9" id="KW-0808">Transferase</keyword>
<evidence type="ECO:0000256" key="1">
    <source>
        <dbReference type="ARBA" id="ARBA00000900"/>
    </source>
</evidence>
<dbReference type="eggNOG" id="KOG2042">
    <property type="taxonomic scope" value="Eukaryota"/>
</dbReference>
<dbReference type="SMART" id="SM00504">
    <property type="entry name" value="Ubox"/>
    <property type="match status" value="1"/>
</dbReference>
<dbReference type="STRING" id="32264.T1JTF6"/>
<evidence type="ECO:0000256" key="5">
    <source>
        <dbReference type="ARBA" id="ARBA00007434"/>
    </source>
</evidence>
<evidence type="ECO:0000313" key="20">
    <source>
        <dbReference type="Proteomes" id="UP000015104"/>
    </source>
</evidence>
<keyword evidence="8" id="KW-0597">Phosphoprotein</keyword>
<evidence type="ECO:0000256" key="17">
    <source>
        <dbReference type="SAM" id="MobiDB-lite"/>
    </source>
</evidence>
<reference evidence="19" key="2">
    <citation type="submission" date="2015-06" db="UniProtKB">
        <authorList>
            <consortium name="EnsemblMetazoa"/>
        </authorList>
    </citation>
    <scope>IDENTIFICATION</scope>
</reference>
<keyword evidence="11" id="KW-0007">Acetylation</keyword>
<dbReference type="EnsemblMetazoa" id="tetur01g13930.1">
    <property type="protein sequence ID" value="tetur01g13930.1"/>
    <property type="gene ID" value="tetur01g13930"/>
</dbReference>
<dbReference type="Proteomes" id="UP000015104">
    <property type="component" value="Unassembled WGS sequence"/>
</dbReference>
<dbReference type="EMBL" id="CAEY01000475">
    <property type="status" value="NOT_ANNOTATED_CDS"/>
    <property type="molecule type" value="Genomic_DNA"/>
</dbReference>
<gene>
    <name evidence="19" type="primary">107364295</name>
</gene>
<dbReference type="GO" id="GO:0036503">
    <property type="term" value="P:ERAD pathway"/>
    <property type="evidence" value="ECO:0007669"/>
    <property type="project" value="InterPro"/>
</dbReference>
<proteinExistence type="inferred from homology"/>
<dbReference type="AlphaFoldDB" id="T1JTF6"/>
<evidence type="ECO:0000256" key="13">
    <source>
        <dbReference type="ARBA" id="ARBA00056267"/>
    </source>
</evidence>
<keyword evidence="20" id="KW-1185">Reference proteome</keyword>
<evidence type="ECO:0000256" key="12">
    <source>
        <dbReference type="ARBA" id="ARBA00023242"/>
    </source>
</evidence>
<keyword evidence="10" id="KW-0833">Ubl conjugation pathway</keyword>
<dbReference type="OrthoDB" id="20295at2759"/>
<dbReference type="GO" id="GO:0005737">
    <property type="term" value="C:cytoplasm"/>
    <property type="evidence" value="ECO:0007669"/>
    <property type="project" value="UniProtKB-SubCell"/>
</dbReference>
<comment type="pathway">
    <text evidence="4">Protein modification; protein ubiquitination.</text>
</comment>
<evidence type="ECO:0000256" key="2">
    <source>
        <dbReference type="ARBA" id="ARBA00004123"/>
    </source>
</evidence>
<evidence type="ECO:0000256" key="6">
    <source>
        <dbReference type="ARBA" id="ARBA00012483"/>
    </source>
</evidence>
<dbReference type="Pfam" id="PF04564">
    <property type="entry name" value="U-box"/>
    <property type="match status" value="1"/>
</dbReference>
<comment type="catalytic activity">
    <reaction evidence="1">
        <text>S-ubiquitinyl-[E2 ubiquitin-conjugating enzyme]-L-cysteine + [acceptor protein]-L-lysine = [E2 ubiquitin-conjugating enzyme]-L-cysteine + N(6)-ubiquitinyl-[acceptor protein]-L-lysine.</text>
        <dbReference type="EC" id="2.3.2.27"/>
    </reaction>
</comment>
<evidence type="ECO:0000256" key="14">
    <source>
        <dbReference type="ARBA" id="ARBA00072779"/>
    </source>
</evidence>
<evidence type="ECO:0000256" key="7">
    <source>
        <dbReference type="ARBA" id="ARBA00022490"/>
    </source>
</evidence>
<evidence type="ECO:0000256" key="15">
    <source>
        <dbReference type="ARBA" id="ARBA00081821"/>
    </source>
</evidence>
<dbReference type="InterPro" id="IPR003613">
    <property type="entry name" value="Ubox_domain"/>
</dbReference>
<comment type="subcellular location">
    <subcellularLocation>
        <location evidence="3">Cytoplasm</location>
    </subcellularLocation>
    <subcellularLocation>
        <location evidence="2">Nucleus</location>
    </subcellularLocation>
</comment>
<dbReference type="GO" id="GO:0006511">
    <property type="term" value="P:ubiquitin-dependent protein catabolic process"/>
    <property type="evidence" value="ECO:0007669"/>
    <property type="project" value="InterPro"/>
</dbReference>
<evidence type="ECO:0000256" key="3">
    <source>
        <dbReference type="ARBA" id="ARBA00004496"/>
    </source>
</evidence>
<evidence type="ECO:0000256" key="16">
    <source>
        <dbReference type="ARBA" id="ARBA00083610"/>
    </source>
</evidence>
<comment type="function">
    <text evidence="13">Ubiquitin-protein ligase that probably functions as an E3 ligase in conjunction with specific E1 and E2 ligases. May also function as an E4 ligase mediating the assembly of polyubiquitin chains on substrates ubiquitinated by another E3 ubiquitin ligase. May regulate myosin assembly in striated muscles together with STUB1 and VCP/p97 by targeting myosin chaperone UNC45B for proteasomal degradation.</text>
</comment>
<dbReference type="CDD" id="cd16658">
    <property type="entry name" value="RING-Ubox_UBE4B"/>
    <property type="match status" value="1"/>
</dbReference>
<dbReference type="SUPFAM" id="SSF57850">
    <property type="entry name" value="RING/U-box"/>
    <property type="match status" value="1"/>
</dbReference>
<dbReference type="GO" id="GO:0000151">
    <property type="term" value="C:ubiquitin ligase complex"/>
    <property type="evidence" value="ECO:0007669"/>
    <property type="project" value="InterPro"/>
</dbReference>
<dbReference type="PROSITE" id="PS51698">
    <property type="entry name" value="U_BOX"/>
    <property type="match status" value="1"/>
</dbReference>
<dbReference type="Gene3D" id="3.30.40.10">
    <property type="entry name" value="Zinc/RING finger domain, C3HC4 (zinc finger)"/>
    <property type="match status" value="1"/>
</dbReference>
<dbReference type="GO" id="GO:0005634">
    <property type="term" value="C:nucleus"/>
    <property type="evidence" value="ECO:0007669"/>
    <property type="project" value="UniProtKB-SubCell"/>
</dbReference>
<evidence type="ECO:0000256" key="9">
    <source>
        <dbReference type="ARBA" id="ARBA00022679"/>
    </source>
</evidence>
<accession>T1JTF6</accession>
<dbReference type="PANTHER" id="PTHR13931:SF2">
    <property type="entry name" value="UBIQUITIN CONJUGATION FACTOR E4 B"/>
    <property type="match status" value="1"/>
</dbReference>
<dbReference type="UniPathway" id="UPA00143"/>
<dbReference type="FunFam" id="3.30.40.10:FF:000060">
    <property type="entry name" value="ubiquitin conjugation factor E4 B"/>
    <property type="match status" value="1"/>
</dbReference>
<keyword evidence="12" id="KW-0539">Nucleus</keyword>
<dbReference type="InterPro" id="IPR045132">
    <property type="entry name" value="UBE4"/>
</dbReference>
<protein>
    <recommendedName>
        <fullName evidence="14">Ubiquitin conjugation factor E4 B</fullName>
        <ecNumber evidence="6">2.3.2.27</ecNumber>
    </recommendedName>
    <alternativeName>
        <fullName evidence="16">RING-type E3 ubiquitin transferase E4 B</fullName>
    </alternativeName>
    <alternativeName>
        <fullName evidence="15">Ubiquitin fusion degradation protein 2</fullName>
    </alternativeName>
</protein>
<organism evidence="19 20">
    <name type="scientific">Tetranychus urticae</name>
    <name type="common">Two-spotted spider mite</name>
    <dbReference type="NCBI Taxonomy" id="32264"/>
    <lineage>
        <taxon>Eukaryota</taxon>
        <taxon>Metazoa</taxon>
        <taxon>Ecdysozoa</taxon>
        <taxon>Arthropoda</taxon>
        <taxon>Chelicerata</taxon>
        <taxon>Arachnida</taxon>
        <taxon>Acari</taxon>
        <taxon>Acariformes</taxon>
        <taxon>Trombidiformes</taxon>
        <taxon>Prostigmata</taxon>
        <taxon>Eleutherengona</taxon>
        <taxon>Raphignathae</taxon>
        <taxon>Tetranychoidea</taxon>
        <taxon>Tetranychidae</taxon>
        <taxon>Tetranychus</taxon>
    </lineage>
</organism>
<reference evidence="20" key="1">
    <citation type="submission" date="2011-08" db="EMBL/GenBank/DDBJ databases">
        <authorList>
            <person name="Rombauts S."/>
        </authorList>
    </citation>
    <scope>NUCLEOTIDE SEQUENCE</scope>
    <source>
        <strain evidence="20">London</strain>
    </source>
</reference>